<dbReference type="AlphaFoldDB" id="A0A699ZCT1"/>
<accession>A0A699ZCT1</accession>
<protein>
    <submittedName>
        <fullName evidence="2">Uncharacterized protein</fullName>
    </submittedName>
</protein>
<keyword evidence="1" id="KW-0812">Transmembrane</keyword>
<keyword evidence="3" id="KW-1185">Reference proteome</keyword>
<proteinExistence type="predicted"/>
<dbReference type="EMBL" id="BLLF01000595">
    <property type="protein sequence ID" value="GFH13292.1"/>
    <property type="molecule type" value="Genomic_DNA"/>
</dbReference>
<evidence type="ECO:0000313" key="2">
    <source>
        <dbReference type="EMBL" id="GFH13292.1"/>
    </source>
</evidence>
<evidence type="ECO:0000256" key="1">
    <source>
        <dbReference type="SAM" id="Phobius"/>
    </source>
</evidence>
<feature type="non-terminal residue" evidence="2">
    <location>
        <position position="1"/>
    </location>
</feature>
<gene>
    <name evidence="2" type="ORF">HaLaN_09146</name>
</gene>
<sequence length="38" mass="4347">MGGKQYAISPDEYVFAALSVYLDIVQMFLWLLYLIGFA</sequence>
<feature type="non-terminal residue" evidence="2">
    <location>
        <position position="38"/>
    </location>
</feature>
<dbReference type="Proteomes" id="UP000485058">
    <property type="component" value="Unassembled WGS sequence"/>
</dbReference>
<name>A0A699ZCT1_HAELA</name>
<evidence type="ECO:0000313" key="3">
    <source>
        <dbReference type="Proteomes" id="UP000485058"/>
    </source>
</evidence>
<keyword evidence="1" id="KW-1133">Transmembrane helix</keyword>
<reference evidence="2 3" key="1">
    <citation type="submission" date="2020-02" db="EMBL/GenBank/DDBJ databases">
        <title>Draft genome sequence of Haematococcus lacustris strain NIES-144.</title>
        <authorList>
            <person name="Morimoto D."/>
            <person name="Nakagawa S."/>
            <person name="Yoshida T."/>
            <person name="Sawayama S."/>
        </authorList>
    </citation>
    <scope>NUCLEOTIDE SEQUENCE [LARGE SCALE GENOMIC DNA]</scope>
    <source>
        <strain evidence="2 3">NIES-144</strain>
    </source>
</reference>
<keyword evidence="1" id="KW-0472">Membrane</keyword>
<feature type="transmembrane region" description="Helical" evidence="1">
    <location>
        <begin position="13"/>
        <end position="35"/>
    </location>
</feature>
<organism evidence="2 3">
    <name type="scientific">Haematococcus lacustris</name>
    <name type="common">Green alga</name>
    <name type="synonym">Haematococcus pluvialis</name>
    <dbReference type="NCBI Taxonomy" id="44745"/>
    <lineage>
        <taxon>Eukaryota</taxon>
        <taxon>Viridiplantae</taxon>
        <taxon>Chlorophyta</taxon>
        <taxon>core chlorophytes</taxon>
        <taxon>Chlorophyceae</taxon>
        <taxon>CS clade</taxon>
        <taxon>Chlamydomonadales</taxon>
        <taxon>Haematococcaceae</taxon>
        <taxon>Haematococcus</taxon>
    </lineage>
</organism>
<comment type="caution">
    <text evidence="2">The sequence shown here is derived from an EMBL/GenBank/DDBJ whole genome shotgun (WGS) entry which is preliminary data.</text>
</comment>